<protein>
    <submittedName>
        <fullName evidence="2">Acetyltransferase</fullName>
    </submittedName>
</protein>
<organism evidence="2">
    <name type="scientific">Siphoviridae sp. ctOSJ35</name>
    <dbReference type="NCBI Taxonomy" id="2825479"/>
    <lineage>
        <taxon>Viruses</taxon>
        <taxon>Duplodnaviria</taxon>
        <taxon>Heunggongvirae</taxon>
        <taxon>Uroviricota</taxon>
        <taxon>Caudoviricetes</taxon>
    </lineage>
</organism>
<dbReference type="Pfam" id="PF18903">
    <property type="entry name" value="DUF5659"/>
    <property type="match status" value="1"/>
</dbReference>
<proteinExistence type="predicted"/>
<accession>A0A8S5PK01</accession>
<reference evidence="2" key="1">
    <citation type="journal article" date="2021" name="Proc. Natl. Acad. Sci. U.S.A.">
        <title>A Catalog of Tens of Thousands of Viruses from Human Metagenomes Reveals Hidden Associations with Chronic Diseases.</title>
        <authorList>
            <person name="Tisza M.J."/>
            <person name="Buck C.B."/>
        </authorList>
    </citation>
    <scope>NUCLEOTIDE SEQUENCE</scope>
    <source>
        <strain evidence="2">CtOSJ35</strain>
    </source>
</reference>
<evidence type="ECO:0000259" key="1">
    <source>
        <dbReference type="Pfam" id="PF18903"/>
    </source>
</evidence>
<dbReference type="EMBL" id="BK015447">
    <property type="protein sequence ID" value="DAE07234.1"/>
    <property type="molecule type" value="Genomic_DNA"/>
</dbReference>
<evidence type="ECO:0000313" key="2">
    <source>
        <dbReference type="EMBL" id="DAE07234.1"/>
    </source>
</evidence>
<feature type="domain" description="DUF5659" evidence="1">
    <location>
        <begin position="6"/>
        <end position="58"/>
    </location>
</feature>
<name>A0A8S5PK01_9CAUD</name>
<dbReference type="InterPro" id="IPR043718">
    <property type="entry name" value="DUF5659"/>
</dbReference>
<sequence>MKYEKEKYFSCYSPNLKEYLERNGFKPITSFVHIRENKTCWVFEKVPELSIYLEQWTRNRK</sequence>